<feature type="compositionally biased region" description="Acidic residues" evidence="1">
    <location>
        <begin position="11"/>
        <end position="20"/>
    </location>
</feature>
<feature type="compositionally biased region" description="Low complexity" evidence="1">
    <location>
        <begin position="1159"/>
        <end position="1176"/>
    </location>
</feature>
<feature type="compositionally biased region" description="Acidic residues" evidence="1">
    <location>
        <begin position="1233"/>
        <end position="1253"/>
    </location>
</feature>
<feature type="region of interest" description="Disordered" evidence="1">
    <location>
        <begin position="395"/>
        <end position="463"/>
    </location>
</feature>
<organism evidence="3 4">
    <name type="scientific">Rotaria magnacalcarata</name>
    <dbReference type="NCBI Taxonomy" id="392030"/>
    <lineage>
        <taxon>Eukaryota</taxon>
        <taxon>Metazoa</taxon>
        <taxon>Spiralia</taxon>
        <taxon>Gnathifera</taxon>
        <taxon>Rotifera</taxon>
        <taxon>Eurotatoria</taxon>
        <taxon>Bdelloidea</taxon>
        <taxon>Philodinida</taxon>
        <taxon>Philodinidae</taxon>
        <taxon>Rotaria</taxon>
    </lineage>
</organism>
<dbReference type="Pfam" id="PF02992">
    <property type="entry name" value="Transposase_21"/>
    <property type="match status" value="1"/>
</dbReference>
<keyword evidence="2" id="KW-1133">Transmembrane helix</keyword>
<dbReference type="PANTHER" id="PTHR46579:SF1">
    <property type="entry name" value="F5_8 TYPE C DOMAIN-CONTAINING PROTEIN"/>
    <property type="match status" value="1"/>
</dbReference>
<feature type="compositionally biased region" description="Polar residues" evidence="1">
    <location>
        <begin position="395"/>
        <end position="408"/>
    </location>
</feature>
<feature type="region of interest" description="Disordered" evidence="1">
    <location>
        <begin position="1"/>
        <end position="86"/>
    </location>
</feature>
<proteinExistence type="predicted"/>
<name>A0A816WN53_9BILA</name>
<dbReference type="InterPro" id="IPR004242">
    <property type="entry name" value="Transposase_21"/>
</dbReference>
<feature type="compositionally biased region" description="Basic residues" evidence="1">
    <location>
        <begin position="409"/>
        <end position="424"/>
    </location>
</feature>
<keyword evidence="2" id="KW-0472">Membrane</keyword>
<dbReference type="Proteomes" id="UP000663887">
    <property type="component" value="Unassembled WGS sequence"/>
</dbReference>
<feature type="compositionally biased region" description="Polar residues" evidence="1">
    <location>
        <begin position="1255"/>
        <end position="1283"/>
    </location>
</feature>
<dbReference type="EMBL" id="CAJNRG010011350">
    <property type="protein sequence ID" value="CAF2131176.1"/>
    <property type="molecule type" value="Genomic_DNA"/>
</dbReference>
<evidence type="ECO:0000256" key="2">
    <source>
        <dbReference type="SAM" id="Phobius"/>
    </source>
</evidence>
<sequence length="1468" mass="164077">MITTETNGTDETIEATDTEETTQTSDTEGATETIGKTKITGTTDTKGTTGTTDTEGTTGTTDTEGTTGTTNTEETLGTTDTDGTAEPTAIAVTGETSRLPNDTTVVITVTEETSRLAIVSTETTEAETSTVANDTTVAIVVSTASTNIHVVTTISYTSIATPTASTSTILTTTTATPTASTSTILTTTTATPKEKPPVTNNNDDLQKDNLRLKLGLGAGLGLGLLATTSLAIGLYSAVKNYRITCSASVVSLFSTNLGCLGNQSQCWCYTFDVPEEQKNNIGKNNNTKISPENPPGFPSPVPSSLSAMSFISIDELTKLEKSDPVQDAPIVPCIITDQTSSRSDETFIEIYIEEDQVIPIGDIDGETHRILNSMASNVNDQMKSDFDKKRYLRVNSQSPTIHSTTPVSTKHKLFNKKRARRLRRLEKNVSYSDISSNSEDENDHHVQDTQYSKSTTSNSPLTLDDDEACDYEAYHDDEHDNTKKANDIQDDFLDRSPPLYNNSKLSSMKSMKLLMDFLISDVHLDKRNILRLLKLIKFLLPEPNTLPTTWKSIMKLFGRTNLSSTTFLCSRCHQLCGKTTFNTKICRNETCLHSKRSLRTNEIVEIVNLDVRSQLKLIVNRNIKILTKNENYFPTCDISNGSFYQTTLSKSKLNTITLVLHTDGAPLVRTTKQSIWPLFASVVEIPPPLREYQNNIILLALWSSKSKPNVNVFLKKTVDEIKFLMAEGTSFFINGMEFNFVIRTQFFISDLPARSLFLQTTYFNGYYACHYCVTKGLWSGSIVVYPYHHNDLKLRSHAEVIAAAKEAEKNSTGKRITSVQGVKGLSCLLDIMAYPQQILLDYMHLVCLGHVQTLIKRWCQLIDKEEVMKMDNMLLKTRVPHNIHVVYNESISAVECWKAKHSRLFVLNIGLPIGITCLPVLNASHWAIYCVAIKLLHAPESIEDINFAERLINYYCRTISEVYDQSLEYYSLHAHLHLPAQVRLHGGLSFCSAFTFESCIRYIKKQVHGTKHLASQIAYWYDMENIVKNKIFEVPSSTGVNQIDLNNEQLGDYRELVINLIQMNDQQLKQVEFYKRYKHQFTTYHTTLKSNLHGANDNGLVTIKDRGKTYVGYCLLEGSLTEVEAAAERLDKQMNSDLESDCETLKSSSKLNVQRSQQITTSAPSSNSSIQISGTSKNYGTPTPTDVAVHSKAMRGTSPKRANGVAAYQALREVQYMVKNKENERQTRKSLTFDDDLSEGDSDDDKSSEEVIDLDNSSLPISVTTDKNNTRPSKRPLSNSFNKTAREKSSKRICNKLFPLEDGGNKEIVMLLKASLSLNQDINVSLNGTHFGGEVQSEIEASFQSTLIYKNQNGESIDLIQLYGVRTQLGRFATLLMGQLFTKEELVSISKDELIKDGRYQIIKEAVRSKFQLNIEMLNLEWPNLHESILQKRRNEIKKSRTSINSIKPIDSPLQETVEEHVDETDTF</sequence>
<evidence type="ECO:0000256" key="1">
    <source>
        <dbReference type="SAM" id="MobiDB-lite"/>
    </source>
</evidence>
<feature type="region of interest" description="Disordered" evidence="1">
    <location>
        <begin position="1219"/>
        <end position="1285"/>
    </location>
</feature>
<evidence type="ECO:0000313" key="4">
    <source>
        <dbReference type="Proteomes" id="UP000663887"/>
    </source>
</evidence>
<feature type="compositionally biased region" description="Low complexity" evidence="1">
    <location>
        <begin position="21"/>
        <end position="84"/>
    </location>
</feature>
<feature type="transmembrane region" description="Helical" evidence="2">
    <location>
        <begin position="214"/>
        <end position="238"/>
    </location>
</feature>
<feature type="region of interest" description="Disordered" evidence="1">
    <location>
        <begin position="1138"/>
        <end position="1187"/>
    </location>
</feature>
<feature type="compositionally biased region" description="Low complexity" evidence="1">
    <location>
        <begin position="428"/>
        <end position="437"/>
    </location>
</feature>
<comment type="caution">
    <text evidence="3">The sequence shown here is derived from an EMBL/GenBank/DDBJ whole genome shotgun (WGS) entry which is preliminary data.</text>
</comment>
<dbReference type="PANTHER" id="PTHR46579">
    <property type="entry name" value="F5/8 TYPE C DOMAIN-CONTAINING PROTEIN-RELATED"/>
    <property type="match status" value="1"/>
</dbReference>
<feature type="compositionally biased region" description="Polar residues" evidence="1">
    <location>
        <begin position="1145"/>
        <end position="1158"/>
    </location>
</feature>
<protein>
    <submittedName>
        <fullName evidence="3">Uncharacterized protein</fullName>
    </submittedName>
</protein>
<evidence type="ECO:0000313" key="3">
    <source>
        <dbReference type="EMBL" id="CAF2131176.1"/>
    </source>
</evidence>
<keyword evidence="2" id="KW-0812">Transmembrane</keyword>
<feature type="compositionally biased region" description="Polar residues" evidence="1">
    <location>
        <begin position="448"/>
        <end position="461"/>
    </location>
</feature>
<accession>A0A816WN53</accession>
<gene>
    <name evidence="3" type="ORF">XDN619_LOCUS24737</name>
</gene>
<reference evidence="3" key="1">
    <citation type="submission" date="2021-02" db="EMBL/GenBank/DDBJ databases">
        <authorList>
            <person name="Nowell W R."/>
        </authorList>
    </citation>
    <scope>NUCLEOTIDE SEQUENCE</scope>
</reference>